<dbReference type="GO" id="GO:0005829">
    <property type="term" value="C:cytosol"/>
    <property type="evidence" value="ECO:0007669"/>
    <property type="project" value="TreeGrafter"/>
</dbReference>
<dbReference type="PANTHER" id="PTHR11635:SF152">
    <property type="entry name" value="CAMP-DEPENDENT PROTEIN KINASE TYPE I REGULATORY SUBUNIT-RELATED"/>
    <property type="match status" value="1"/>
</dbReference>
<feature type="domain" description="Cyclic nucleotide-binding" evidence="1">
    <location>
        <begin position="1"/>
        <end position="112"/>
    </location>
</feature>
<dbReference type="PANTHER" id="PTHR11635">
    <property type="entry name" value="CAMP-DEPENDENT PROTEIN KINASE REGULATORY CHAIN"/>
    <property type="match status" value="1"/>
</dbReference>
<dbReference type="STRING" id="1867952.MTBPR1_30270"/>
<dbReference type="PROSITE" id="PS50042">
    <property type="entry name" value="CNMP_BINDING_3"/>
    <property type="match status" value="1"/>
</dbReference>
<dbReference type="InterPro" id="IPR014710">
    <property type="entry name" value="RmlC-like_jellyroll"/>
</dbReference>
<evidence type="ECO:0000313" key="3">
    <source>
        <dbReference type="Proteomes" id="UP000231658"/>
    </source>
</evidence>
<reference evidence="2 3" key="1">
    <citation type="submission" date="2016-07" db="EMBL/GenBank/DDBJ databases">
        <authorList>
            <person name="Lefevre C.T."/>
        </authorList>
    </citation>
    <scope>NUCLEOTIDE SEQUENCE [LARGE SCALE GENOMIC DNA]</scope>
    <source>
        <strain evidence="2">PR1</strain>
    </source>
</reference>
<dbReference type="RefSeq" id="WP_069188956.1">
    <property type="nucleotide sequence ID" value="NZ_FLYE01000023.1"/>
</dbReference>
<dbReference type="GO" id="GO:0005952">
    <property type="term" value="C:cAMP-dependent protein kinase complex"/>
    <property type="evidence" value="ECO:0007669"/>
    <property type="project" value="InterPro"/>
</dbReference>
<dbReference type="EMBL" id="FLYE01000023">
    <property type="protein sequence ID" value="SCA56900.1"/>
    <property type="molecule type" value="Genomic_DNA"/>
</dbReference>
<sequence>MVQNSQDQFERRKVRKGRRLFNEGETGDFAYIVETGEITVYKNIEGNDIELSVLHPGEIFGEIAVLDGRRRMASAKATMDSTLIVVSPKALEERIEKSDKFVKTLLQILMSNLRDTHRAYEDQRHTFEGHIQSINRHINGMRDLAQLSHQDEFIEEVCPNLVKMRDNCDKLSQSLDKYSEKIKS</sequence>
<dbReference type="InterPro" id="IPR018490">
    <property type="entry name" value="cNMP-bd_dom_sf"/>
</dbReference>
<proteinExistence type="predicted"/>
<dbReference type="SUPFAM" id="SSF51206">
    <property type="entry name" value="cAMP-binding domain-like"/>
    <property type="match status" value="1"/>
</dbReference>
<dbReference type="Proteomes" id="UP000231658">
    <property type="component" value="Unassembled WGS sequence"/>
</dbReference>
<evidence type="ECO:0000259" key="1">
    <source>
        <dbReference type="PROSITE" id="PS50042"/>
    </source>
</evidence>
<dbReference type="Pfam" id="PF00027">
    <property type="entry name" value="cNMP_binding"/>
    <property type="match status" value="1"/>
</dbReference>
<keyword evidence="3" id="KW-1185">Reference proteome</keyword>
<accession>A0A1C3RHZ5</accession>
<protein>
    <submittedName>
        <fullName evidence="2">Putative cAMP-binding protein-catabolite gene activator and regulatory subunit of cAMP-dependent protein kinase</fullName>
    </submittedName>
</protein>
<dbReference type="InterPro" id="IPR050503">
    <property type="entry name" value="cAMP-dep_PK_reg_su-like"/>
</dbReference>
<dbReference type="SMART" id="SM00100">
    <property type="entry name" value="cNMP"/>
    <property type="match status" value="1"/>
</dbReference>
<name>A0A1C3RHZ5_9PROT</name>
<dbReference type="AlphaFoldDB" id="A0A1C3RHZ5"/>
<organism evidence="2 3">
    <name type="scientific">Candidatus Terasakiella magnetica</name>
    <dbReference type="NCBI Taxonomy" id="1867952"/>
    <lineage>
        <taxon>Bacteria</taxon>
        <taxon>Pseudomonadati</taxon>
        <taxon>Pseudomonadota</taxon>
        <taxon>Alphaproteobacteria</taxon>
        <taxon>Rhodospirillales</taxon>
        <taxon>Terasakiellaceae</taxon>
        <taxon>Terasakiella</taxon>
    </lineage>
</organism>
<dbReference type="CDD" id="cd00038">
    <property type="entry name" value="CAP_ED"/>
    <property type="match status" value="1"/>
</dbReference>
<dbReference type="OrthoDB" id="9807547at2"/>
<dbReference type="Gene3D" id="2.60.120.10">
    <property type="entry name" value="Jelly Rolls"/>
    <property type="match status" value="1"/>
</dbReference>
<evidence type="ECO:0000313" key="2">
    <source>
        <dbReference type="EMBL" id="SCA56900.1"/>
    </source>
</evidence>
<dbReference type="InterPro" id="IPR000595">
    <property type="entry name" value="cNMP-bd_dom"/>
</dbReference>
<dbReference type="PRINTS" id="PR00103">
    <property type="entry name" value="CAMPKINASE"/>
</dbReference>
<gene>
    <name evidence="2" type="ORF">MTBPR1_30270</name>
</gene>